<dbReference type="Gene3D" id="3.40.50.1820">
    <property type="entry name" value="alpha/beta hydrolase"/>
    <property type="match status" value="1"/>
</dbReference>
<organism evidence="2 3">
    <name type="scientific">Alkanindiges hydrocarboniclasticus</name>
    <dbReference type="NCBI Taxonomy" id="1907941"/>
    <lineage>
        <taxon>Bacteria</taxon>
        <taxon>Pseudomonadati</taxon>
        <taxon>Pseudomonadota</taxon>
        <taxon>Gammaproteobacteria</taxon>
        <taxon>Moraxellales</taxon>
        <taxon>Moraxellaceae</taxon>
        <taxon>Alkanindiges</taxon>
    </lineage>
</organism>
<dbReference type="SUPFAM" id="SSF53474">
    <property type="entry name" value="alpha/beta-Hydrolases"/>
    <property type="match status" value="1"/>
</dbReference>
<name>A0A1S8CX69_9GAMM</name>
<dbReference type="EMBL" id="MLCN01000008">
    <property type="protein sequence ID" value="ONG41624.1"/>
    <property type="molecule type" value="Genomic_DNA"/>
</dbReference>
<dbReference type="InterPro" id="IPR000073">
    <property type="entry name" value="AB_hydrolase_1"/>
</dbReference>
<dbReference type="AlphaFoldDB" id="A0A1S8CX69"/>
<keyword evidence="2" id="KW-0378">Hydrolase</keyword>
<evidence type="ECO:0000259" key="1">
    <source>
        <dbReference type="Pfam" id="PF12697"/>
    </source>
</evidence>
<dbReference type="Proteomes" id="UP000192132">
    <property type="component" value="Unassembled WGS sequence"/>
</dbReference>
<dbReference type="OrthoDB" id="5729753at2"/>
<comment type="caution">
    <text evidence="2">The sequence shown here is derived from an EMBL/GenBank/DDBJ whole genome shotgun (WGS) entry which is preliminary data.</text>
</comment>
<evidence type="ECO:0000313" key="3">
    <source>
        <dbReference type="Proteomes" id="UP000192132"/>
    </source>
</evidence>
<dbReference type="InterPro" id="IPR029058">
    <property type="entry name" value="AB_hydrolase_fold"/>
</dbReference>
<keyword evidence="3" id="KW-1185">Reference proteome</keyword>
<dbReference type="Pfam" id="PF12697">
    <property type="entry name" value="Abhydrolase_6"/>
    <property type="match status" value="1"/>
</dbReference>
<feature type="domain" description="AB hydrolase-1" evidence="1">
    <location>
        <begin position="12"/>
        <end position="257"/>
    </location>
</feature>
<dbReference type="GO" id="GO:0016787">
    <property type="term" value="F:hydrolase activity"/>
    <property type="evidence" value="ECO:0007669"/>
    <property type="project" value="UniProtKB-KW"/>
</dbReference>
<dbReference type="STRING" id="1907941.BKE30_04165"/>
<protein>
    <submittedName>
        <fullName evidence="2">Alpha/beta hydrolase</fullName>
    </submittedName>
</protein>
<reference evidence="2 3" key="1">
    <citation type="submission" date="2016-10" db="EMBL/GenBank/DDBJ databases">
        <title>Draft Genome sequence of Alkanindiges sp. strain H1.</title>
        <authorList>
            <person name="Subhash Y."/>
            <person name="Lee S."/>
        </authorList>
    </citation>
    <scope>NUCLEOTIDE SEQUENCE [LARGE SCALE GENOMIC DNA]</scope>
    <source>
        <strain evidence="2 3">H1</strain>
    </source>
</reference>
<dbReference type="RefSeq" id="WP_076877379.1">
    <property type="nucleotide sequence ID" value="NZ_MLCN01000008.1"/>
</dbReference>
<gene>
    <name evidence="2" type="ORF">BKE30_04165</name>
</gene>
<evidence type="ECO:0000313" key="2">
    <source>
        <dbReference type="EMBL" id="ONG41624.1"/>
    </source>
</evidence>
<sequence>MKPLIHFAHANGIPSKVYSKFFEALADEYDVVYLPEIGTDPKYPISNHWTHLVTQVIDSIERQAQGRPVIAMGHSLGGLLSFMAAYRRPELFQQLIMLDPPLINGFPSFGIHLAKLFNQKYVDKLTPAGISINRRDHWESREQAAEKLRSRGFFANFDPQCFDDYIRYGLTEDPIRGGVTLSIPKMAEVEIFRTNPSLFWFAPRKAPKVPVKLVVGQSSQFLQRGFPQRVKRLLGIEYIITEGGHMFPLEHPEQVARLAKQLIVEQQK</sequence>
<proteinExistence type="predicted"/>
<accession>A0A1S8CX69</accession>